<dbReference type="SUPFAM" id="SSF47413">
    <property type="entry name" value="lambda repressor-like DNA-binding domains"/>
    <property type="match status" value="1"/>
</dbReference>
<dbReference type="SMART" id="SM00530">
    <property type="entry name" value="HTH_XRE"/>
    <property type="match status" value="1"/>
</dbReference>
<dbReference type="PROSITE" id="PS50943">
    <property type="entry name" value="HTH_CROC1"/>
    <property type="match status" value="1"/>
</dbReference>
<dbReference type="InterPro" id="IPR010982">
    <property type="entry name" value="Lambda_DNA-bd_dom_sf"/>
</dbReference>
<dbReference type="Proteomes" id="UP000030647">
    <property type="component" value="Unassembled WGS sequence"/>
</dbReference>
<feature type="domain" description="HTH cro/C1-type" evidence="1">
    <location>
        <begin position="7"/>
        <end position="60"/>
    </location>
</feature>
<name>U4TWZ9_9LACO</name>
<dbReference type="PANTHER" id="PTHR37038">
    <property type="entry name" value="TRANSCRIPTIONAL REGULATOR-RELATED"/>
    <property type="match status" value="1"/>
</dbReference>
<accession>U4TWZ9</accession>
<evidence type="ECO:0000259" key="1">
    <source>
        <dbReference type="PROSITE" id="PS50943"/>
    </source>
</evidence>
<reference evidence="3" key="1">
    <citation type="journal article" date="2013" name="Genome Announc.">
        <title>Whole-Genome Sequencing of Lactobacillus shenzhenensis Strain LY-73T.</title>
        <authorList>
            <person name="Lin Z."/>
            <person name="Liu Z."/>
            <person name="Yang R."/>
            <person name="Zou Y."/>
            <person name="Wan D."/>
            <person name="Chen J."/>
            <person name="Guo M."/>
            <person name="Zhao J."/>
            <person name="Fang C."/>
            <person name="Yang R."/>
            <person name="Liu F."/>
        </authorList>
    </citation>
    <scope>NUCLEOTIDE SEQUENCE [LARGE SCALE GENOMIC DNA]</scope>
    <source>
        <strain evidence="3">LY-73</strain>
    </source>
</reference>
<evidence type="ECO:0000313" key="3">
    <source>
        <dbReference type="Proteomes" id="UP000030647"/>
    </source>
</evidence>
<proteinExistence type="predicted"/>
<dbReference type="RefSeq" id="WP_022528820.1">
    <property type="nucleotide sequence ID" value="NZ_KI271584.1"/>
</dbReference>
<dbReference type="EMBL" id="KI271584">
    <property type="protein sequence ID" value="ERL65877.1"/>
    <property type="molecule type" value="Genomic_DNA"/>
</dbReference>
<organism evidence="2 3">
    <name type="scientific">Schleiferilactobacillus shenzhenensis LY-73</name>
    <dbReference type="NCBI Taxonomy" id="1231336"/>
    <lineage>
        <taxon>Bacteria</taxon>
        <taxon>Bacillati</taxon>
        <taxon>Bacillota</taxon>
        <taxon>Bacilli</taxon>
        <taxon>Lactobacillales</taxon>
        <taxon>Lactobacillaceae</taxon>
        <taxon>Schleiferilactobacillus</taxon>
    </lineage>
</organism>
<keyword evidence="3" id="KW-1185">Reference proteome</keyword>
<sequence>MAMGSVLKQARLDAGLTQAETAEDICSQAMLSAIENDQYTPSATLLIALCQRLGLSLDAIALANNFAIGQEPQFNKKVAALCNAHQYKELLRFLNQDAVIDSIADGAETQAYYYYLAVAQFQGAQDWDDAQQNLQLSLASATRTKVPPVLTRLAKISAAYIAVLKSQQVTPSIQADIDAALKGIDRAKYDENLNIIFYLAALIYYHDRQYTESAKLLARGIQFTTSHNSHYMLANAYYLLAKIATQLGEKDQAQDAQQRSALFSELFGEQVFNDGPDEE</sequence>
<dbReference type="InterPro" id="IPR011990">
    <property type="entry name" value="TPR-like_helical_dom_sf"/>
</dbReference>
<dbReference type="eggNOG" id="COG1396">
    <property type="taxonomic scope" value="Bacteria"/>
</dbReference>
<dbReference type="STRING" id="1231336.L248_1953"/>
<dbReference type="CDD" id="cd00093">
    <property type="entry name" value="HTH_XRE"/>
    <property type="match status" value="1"/>
</dbReference>
<dbReference type="Gene3D" id="1.25.40.10">
    <property type="entry name" value="Tetratricopeptide repeat domain"/>
    <property type="match status" value="1"/>
</dbReference>
<gene>
    <name evidence="2" type="ORF">L248_1953</name>
</gene>
<dbReference type="HOGENOM" id="CLU_053304_1_0_9"/>
<evidence type="ECO:0000313" key="2">
    <source>
        <dbReference type="EMBL" id="ERL65877.1"/>
    </source>
</evidence>
<dbReference type="SUPFAM" id="SSF48452">
    <property type="entry name" value="TPR-like"/>
    <property type="match status" value="1"/>
</dbReference>
<dbReference type="InterPro" id="IPR053163">
    <property type="entry name" value="HTH-type_regulator_Rgg"/>
</dbReference>
<dbReference type="OrthoDB" id="1150409at2"/>
<protein>
    <recommendedName>
        <fullName evidence="1">HTH cro/C1-type domain-containing protein</fullName>
    </recommendedName>
</protein>
<dbReference type="AlphaFoldDB" id="U4TWZ9"/>
<dbReference type="GO" id="GO:0003677">
    <property type="term" value="F:DNA binding"/>
    <property type="evidence" value="ECO:0007669"/>
    <property type="project" value="InterPro"/>
</dbReference>
<dbReference type="Pfam" id="PF01381">
    <property type="entry name" value="HTH_3"/>
    <property type="match status" value="1"/>
</dbReference>
<dbReference type="InterPro" id="IPR001387">
    <property type="entry name" value="Cro/C1-type_HTH"/>
</dbReference>